<dbReference type="InterPro" id="IPR027417">
    <property type="entry name" value="P-loop_NTPase"/>
</dbReference>
<dbReference type="AlphaFoldDB" id="A0A372GK89"/>
<dbReference type="RefSeq" id="WP_117399619.1">
    <property type="nucleotide sequence ID" value="NZ_QVNQ01000003.1"/>
</dbReference>
<dbReference type="GO" id="GO:0016787">
    <property type="term" value="F:hydrolase activity"/>
    <property type="evidence" value="ECO:0007669"/>
    <property type="project" value="UniProtKB-KW"/>
</dbReference>
<evidence type="ECO:0000256" key="3">
    <source>
        <dbReference type="ARBA" id="ARBA00022801"/>
    </source>
</evidence>
<evidence type="ECO:0000256" key="6">
    <source>
        <dbReference type="ARBA" id="ARBA00023125"/>
    </source>
</evidence>
<evidence type="ECO:0000256" key="4">
    <source>
        <dbReference type="ARBA" id="ARBA00022806"/>
    </source>
</evidence>
<dbReference type="NCBIfam" id="NF008167">
    <property type="entry name" value="PRK10917.2-1"/>
    <property type="match status" value="1"/>
</dbReference>
<evidence type="ECO:0000256" key="8">
    <source>
        <dbReference type="ARBA" id="ARBA00049819"/>
    </source>
</evidence>
<keyword evidence="5" id="KW-0067">ATP-binding</keyword>
<evidence type="ECO:0000256" key="1">
    <source>
        <dbReference type="ARBA" id="ARBA00022741"/>
    </source>
</evidence>
<dbReference type="SMART" id="SM00487">
    <property type="entry name" value="DEXDc"/>
    <property type="match status" value="1"/>
</dbReference>
<keyword evidence="3" id="KW-0378">Hydrolase</keyword>
<dbReference type="PANTHER" id="PTHR47964">
    <property type="entry name" value="ATP-DEPENDENT DNA HELICASE HOMOLOG RECG, CHLOROPLASTIC"/>
    <property type="match status" value="1"/>
</dbReference>
<feature type="domain" description="Helicase ATP-binding" evidence="10">
    <location>
        <begin position="288"/>
        <end position="462"/>
    </location>
</feature>
<dbReference type="EMBL" id="QVNQ01000003">
    <property type="protein sequence ID" value="RFS85765.1"/>
    <property type="molecule type" value="Genomic_DNA"/>
</dbReference>
<keyword evidence="6" id="KW-0238">DNA-binding</keyword>
<dbReference type="GO" id="GO:0003678">
    <property type="term" value="F:DNA helicase activity"/>
    <property type="evidence" value="ECO:0007669"/>
    <property type="project" value="TreeGrafter"/>
</dbReference>
<evidence type="ECO:0000313" key="13">
    <source>
        <dbReference type="Proteomes" id="UP000262882"/>
    </source>
</evidence>
<dbReference type="OrthoDB" id="9804325at2"/>
<dbReference type="Pfam" id="PF00270">
    <property type="entry name" value="DEAD"/>
    <property type="match status" value="1"/>
</dbReference>
<dbReference type="PANTHER" id="PTHR47964:SF1">
    <property type="entry name" value="ATP-DEPENDENT DNA HELICASE HOMOLOG RECG, CHLOROPLASTIC"/>
    <property type="match status" value="1"/>
</dbReference>
<keyword evidence="4 12" id="KW-0347">Helicase</keyword>
<feature type="region of interest" description="Disordered" evidence="9">
    <location>
        <begin position="514"/>
        <end position="533"/>
    </location>
</feature>
<dbReference type="Pfam" id="PF17191">
    <property type="entry name" value="RecG_wedge"/>
    <property type="match status" value="1"/>
</dbReference>
<dbReference type="CDD" id="cd04488">
    <property type="entry name" value="RecG_wedge_OBF"/>
    <property type="match status" value="1"/>
</dbReference>
<dbReference type="SMART" id="SM00490">
    <property type="entry name" value="HELICc"/>
    <property type="match status" value="1"/>
</dbReference>
<name>A0A372GK89_9ACTN</name>
<dbReference type="CDD" id="cd17992">
    <property type="entry name" value="DEXHc_RecG"/>
    <property type="match status" value="1"/>
</dbReference>
<dbReference type="SUPFAM" id="SSF52540">
    <property type="entry name" value="P-loop containing nucleoside triphosphate hydrolases"/>
    <property type="match status" value="2"/>
</dbReference>
<keyword evidence="7" id="KW-0234">DNA repair</keyword>
<feature type="domain" description="Helicase C-terminal" evidence="11">
    <location>
        <begin position="498"/>
        <end position="661"/>
    </location>
</feature>
<dbReference type="Proteomes" id="UP000262882">
    <property type="component" value="Unassembled WGS sequence"/>
</dbReference>
<dbReference type="PROSITE" id="PS51192">
    <property type="entry name" value="HELICASE_ATP_BIND_1"/>
    <property type="match status" value="1"/>
</dbReference>
<dbReference type="GO" id="GO:0005524">
    <property type="term" value="F:ATP binding"/>
    <property type="evidence" value="ECO:0007669"/>
    <property type="project" value="UniProtKB-KW"/>
</dbReference>
<keyword evidence="1" id="KW-0547">Nucleotide-binding</keyword>
<comment type="caution">
    <text evidence="12">The sequence shown here is derived from an EMBL/GenBank/DDBJ whole genome shotgun (WGS) entry which is preliminary data.</text>
</comment>
<dbReference type="PROSITE" id="PS51194">
    <property type="entry name" value="HELICASE_CTER"/>
    <property type="match status" value="1"/>
</dbReference>
<proteinExistence type="predicted"/>
<evidence type="ECO:0000256" key="5">
    <source>
        <dbReference type="ARBA" id="ARBA00022840"/>
    </source>
</evidence>
<protein>
    <recommendedName>
        <fullName evidence="8">Probable DNA 3'-5' helicase RecG</fullName>
    </recommendedName>
</protein>
<dbReference type="Gene3D" id="3.40.50.300">
    <property type="entry name" value="P-loop containing nucleotide triphosphate hydrolases"/>
    <property type="match status" value="2"/>
</dbReference>
<dbReference type="Gene3D" id="2.40.50.140">
    <property type="entry name" value="Nucleic acid-binding proteins"/>
    <property type="match status" value="1"/>
</dbReference>
<evidence type="ECO:0000256" key="9">
    <source>
        <dbReference type="SAM" id="MobiDB-lite"/>
    </source>
</evidence>
<dbReference type="InterPro" id="IPR045562">
    <property type="entry name" value="RecG_dom3_C"/>
</dbReference>
<reference evidence="12 13" key="1">
    <citation type="submission" date="2018-08" db="EMBL/GenBank/DDBJ databases">
        <title>Actinomadura spongicola sp. nov., isolated from marine sponge Leucetta chagosensis.</title>
        <authorList>
            <person name="Li L."/>
            <person name="Lin H.W."/>
        </authorList>
    </citation>
    <scope>NUCLEOTIDE SEQUENCE [LARGE SCALE GENOMIC DNA]</scope>
    <source>
        <strain evidence="12 13">LHW52907</strain>
    </source>
</reference>
<evidence type="ECO:0000259" key="11">
    <source>
        <dbReference type="PROSITE" id="PS51194"/>
    </source>
</evidence>
<dbReference type="InterPro" id="IPR033454">
    <property type="entry name" value="RecG_wedge"/>
</dbReference>
<keyword evidence="2" id="KW-0227">DNA damage</keyword>
<evidence type="ECO:0000256" key="7">
    <source>
        <dbReference type="ARBA" id="ARBA00023204"/>
    </source>
</evidence>
<gene>
    <name evidence="12" type="primary">recG</name>
    <name evidence="12" type="ORF">D0T12_12325</name>
</gene>
<dbReference type="InterPro" id="IPR011545">
    <property type="entry name" value="DEAD/DEAH_box_helicase_dom"/>
</dbReference>
<dbReference type="Pfam" id="PF00271">
    <property type="entry name" value="Helicase_C"/>
    <property type="match status" value="1"/>
</dbReference>
<dbReference type="SUPFAM" id="SSF50249">
    <property type="entry name" value="Nucleic acid-binding proteins"/>
    <property type="match status" value="1"/>
</dbReference>
<keyword evidence="13" id="KW-1185">Reference proteome</keyword>
<evidence type="ECO:0000259" key="10">
    <source>
        <dbReference type="PROSITE" id="PS51192"/>
    </source>
</evidence>
<dbReference type="InterPro" id="IPR014001">
    <property type="entry name" value="Helicase_ATP-bd"/>
</dbReference>
<dbReference type="InterPro" id="IPR047112">
    <property type="entry name" value="RecG/Mfd"/>
</dbReference>
<dbReference type="InterPro" id="IPR012340">
    <property type="entry name" value="NA-bd_OB-fold"/>
</dbReference>
<dbReference type="Pfam" id="PF19833">
    <property type="entry name" value="RecG_dom3_C"/>
    <property type="match status" value="1"/>
</dbReference>
<accession>A0A372GK89</accession>
<sequence>MANLDEPLRKVLGDKTAKVLEKGLDLHTVGDLLHHYPRRYAHRGELTQLSSLEDGEHVTVMAEVVKVQGRTLTRNPGYVLEITVTDGTGLLQLSFFGRKGSYRPEKELAPGTRGLFAGKISTYRPRSGRAVRQLAHPQYKVVHEKGAAEQAAQEWADEIIPIYPSTKALPIETIGTSVGTVLDQLSLPADPMPEELLRRRDLIGLRAAYEGIHRPRGWDELGRARKRLKWDEAFVIQVALAQRRRAAAALPATPRPPSFGGVQAEFDARLPFELTEGQRQVGDEIAADLALEHPMHRLLQGDVGAGKTVVALRAMLQVVDGGGQAALLAPTEVLAQQHHRSITGMLGDLAQAGQIGGAENATRVALLTGSQGAKARKEALLDAASGAAGIVVGTHALLQESVQFADLGLVVVDEQHRFGVEQRDALREKTAGGRPHVLVMTATPIPRTVAMTVFGDLETSVLGQLPAGRSQIQTHVVPPEKPAFLARTWERIKEEAAKGRQIYIVCPRIGEQEGDEGDAIASDDPQAGEGRRSPLGIMEVLPKLEELLAGLRIGVLHGKLHPDEKDAVMRRFTGRELDVLLATTVIEVGVDVPNATVMVIMDADRFGVSQLHQLRGRVGRGSLQGLCLLVTDAEPGSKARERLDAVASTTDGFRLSRLDLEQRREGDVLGAAQAGRTSSLRLLTLQRDEDVIRDAREEATALVEADPDLSEHPGLATVLASLLDEDRADFLEKT</sequence>
<organism evidence="12 13">
    <name type="scientific">Actinomadura spongiicola</name>
    <dbReference type="NCBI Taxonomy" id="2303421"/>
    <lineage>
        <taxon>Bacteria</taxon>
        <taxon>Bacillati</taxon>
        <taxon>Actinomycetota</taxon>
        <taxon>Actinomycetes</taxon>
        <taxon>Streptosporangiales</taxon>
        <taxon>Thermomonosporaceae</taxon>
        <taxon>Actinomadura</taxon>
    </lineage>
</organism>
<dbReference type="GO" id="GO:0003677">
    <property type="term" value="F:DNA binding"/>
    <property type="evidence" value="ECO:0007669"/>
    <property type="project" value="UniProtKB-KW"/>
</dbReference>
<evidence type="ECO:0000256" key="2">
    <source>
        <dbReference type="ARBA" id="ARBA00022763"/>
    </source>
</evidence>
<dbReference type="GO" id="GO:0006281">
    <property type="term" value="P:DNA repair"/>
    <property type="evidence" value="ECO:0007669"/>
    <property type="project" value="UniProtKB-KW"/>
</dbReference>
<evidence type="ECO:0000313" key="12">
    <source>
        <dbReference type="EMBL" id="RFS85765.1"/>
    </source>
</evidence>
<dbReference type="InterPro" id="IPR001650">
    <property type="entry name" value="Helicase_C-like"/>
</dbReference>